<keyword evidence="10" id="KW-0443">Lipid metabolism</keyword>
<feature type="transmembrane region" description="Helical" evidence="17">
    <location>
        <begin position="226"/>
        <end position="242"/>
    </location>
</feature>
<evidence type="ECO:0000256" key="4">
    <source>
        <dbReference type="ARBA" id="ARBA00013174"/>
    </source>
</evidence>
<feature type="transmembrane region" description="Helical" evidence="17">
    <location>
        <begin position="190"/>
        <end position="214"/>
    </location>
</feature>
<dbReference type="InterPro" id="IPR012616">
    <property type="entry name" value="CDP-OH_P_trans_C"/>
</dbReference>
<dbReference type="Gene3D" id="1.20.120.1760">
    <property type="match status" value="1"/>
</dbReference>
<dbReference type="PANTHER" id="PTHR14269:SF61">
    <property type="entry name" value="CDP-DIACYLGLYCEROL--SERINE O-PHOSPHATIDYLTRANSFERASE"/>
    <property type="match status" value="1"/>
</dbReference>
<evidence type="ECO:0000256" key="8">
    <source>
        <dbReference type="ARBA" id="ARBA00022692"/>
    </source>
</evidence>
<feature type="domain" description="CDP-alcohol phosphatidyltransferase C-terminal" evidence="18">
    <location>
        <begin position="225"/>
        <end position="261"/>
    </location>
</feature>
<feature type="transmembrane region" description="Helical" evidence="17">
    <location>
        <begin position="158"/>
        <end position="178"/>
    </location>
</feature>
<evidence type="ECO:0000256" key="10">
    <source>
        <dbReference type="ARBA" id="ARBA00023098"/>
    </source>
</evidence>
<sequence>MWPEEAAMDMDEPLLETETRRRRRRSLFRHRRVPVRMLVPNFFTLLGLCAGLTSIRMGIEGRYDLALAAIVFAGCLDGIDGRIARLLKASSRFGAELDSLADFVNFGVAPAFLIFNWGLGDLKSAGWICVMIFALASALRLARFNTAIDEEKPKWQSNYFIGMPTPAAAIAVLLPVYISQLGFDEIKAHWALTIVLVYTLFIAFMMVSTIPTYSGKLLGERVGREWVLPIFVIAVAVVAMLFTYPYQTLTAITVAYLAFIPLSWRNFHDKAEKGDEADAMIASGSSAAVSGGTSPPAESAVEEPPKTTGRIFTLRSTDQPK</sequence>
<keyword evidence="11 17" id="KW-0472">Membrane</keyword>
<evidence type="ECO:0000256" key="3">
    <source>
        <dbReference type="ARBA" id="ARBA00010441"/>
    </source>
</evidence>
<evidence type="ECO:0000256" key="13">
    <source>
        <dbReference type="ARBA" id="ARBA00023264"/>
    </source>
</evidence>
<comment type="subcellular location">
    <subcellularLocation>
        <location evidence="2">Endomembrane system</location>
        <topology evidence="2">Multi-pass membrane protein</topology>
    </subcellularLocation>
</comment>
<dbReference type="InterPro" id="IPR050324">
    <property type="entry name" value="CDP-alcohol_PTase-I"/>
</dbReference>
<dbReference type="EC" id="2.7.8.8" evidence="4"/>
<evidence type="ECO:0000256" key="2">
    <source>
        <dbReference type="ARBA" id="ARBA00004127"/>
    </source>
</evidence>
<evidence type="ECO:0000256" key="12">
    <source>
        <dbReference type="ARBA" id="ARBA00023209"/>
    </source>
</evidence>
<dbReference type="Proteomes" id="UP000005952">
    <property type="component" value="Chromosome"/>
</dbReference>
<keyword evidence="13" id="KW-1208">Phospholipid metabolism</keyword>
<accession>N0B7F7</accession>
<evidence type="ECO:0000313" key="20">
    <source>
        <dbReference type="Proteomes" id="UP000005952"/>
    </source>
</evidence>
<evidence type="ECO:0000256" key="14">
    <source>
        <dbReference type="ARBA" id="ARBA00032361"/>
    </source>
</evidence>
<evidence type="ECO:0000256" key="15">
    <source>
        <dbReference type="RuleBase" id="RU003750"/>
    </source>
</evidence>
<evidence type="ECO:0000256" key="1">
    <source>
        <dbReference type="ARBA" id="ARBA00000287"/>
    </source>
</evidence>
<comment type="catalytic activity">
    <reaction evidence="1">
        <text>a CDP-1,2-diacyl-sn-glycerol + L-serine = a 1,2-diacyl-sn-glycero-3-phospho-L-serine + CMP + H(+)</text>
        <dbReference type="Rhea" id="RHEA:16913"/>
        <dbReference type="ChEBI" id="CHEBI:15378"/>
        <dbReference type="ChEBI" id="CHEBI:33384"/>
        <dbReference type="ChEBI" id="CHEBI:57262"/>
        <dbReference type="ChEBI" id="CHEBI:58332"/>
        <dbReference type="ChEBI" id="CHEBI:60377"/>
        <dbReference type="EC" id="2.7.8.8"/>
    </reaction>
</comment>
<dbReference type="Pfam" id="PF08009">
    <property type="entry name" value="CDP-OH_P_tran_2"/>
    <property type="match status" value="1"/>
</dbReference>
<dbReference type="InterPro" id="IPR000462">
    <property type="entry name" value="CDP-OH_P_trans"/>
</dbReference>
<keyword evidence="7 15" id="KW-0808">Transferase</keyword>
<dbReference type="GO" id="GO:0016020">
    <property type="term" value="C:membrane"/>
    <property type="evidence" value="ECO:0007669"/>
    <property type="project" value="InterPro"/>
</dbReference>
<dbReference type="GO" id="GO:0012505">
    <property type="term" value="C:endomembrane system"/>
    <property type="evidence" value="ECO:0007669"/>
    <property type="project" value="UniProtKB-SubCell"/>
</dbReference>
<keyword evidence="12" id="KW-0594">Phospholipid biosynthesis</keyword>
<evidence type="ECO:0000259" key="18">
    <source>
        <dbReference type="Pfam" id="PF08009"/>
    </source>
</evidence>
<evidence type="ECO:0000256" key="17">
    <source>
        <dbReference type="SAM" id="Phobius"/>
    </source>
</evidence>
<dbReference type="HOGENOM" id="CLU_049944_1_0_5"/>
<dbReference type="EMBL" id="CP005587">
    <property type="protein sequence ID" value="AGK56466.1"/>
    <property type="molecule type" value="Genomic_DNA"/>
</dbReference>
<evidence type="ECO:0000256" key="5">
    <source>
        <dbReference type="ARBA" id="ARBA00017171"/>
    </source>
</evidence>
<keyword evidence="20" id="KW-1185">Reference proteome</keyword>
<dbReference type="InterPro" id="IPR048254">
    <property type="entry name" value="CDP_ALCOHOL_P_TRANSF_CS"/>
</dbReference>
<organism evidence="19 20">
    <name type="scientific">Hyphomicrobium denitrificans 1NES1</name>
    <dbReference type="NCBI Taxonomy" id="670307"/>
    <lineage>
        <taxon>Bacteria</taxon>
        <taxon>Pseudomonadati</taxon>
        <taxon>Pseudomonadota</taxon>
        <taxon>Alphaproteobacteria</taxon>
        <taxon>Hyphomicrobiales</taxon>
        <taxon>Hyphomicrobiaceae</taxon>
        <taxon>Hyphomicrobium</taxon>
    </lineage>
</organism>
<dbReference type="PROSITE" id="PS00379">
    <property type="entry name" value="CDP_ALCOHOL_P_TRANSF"/>
    <property type="match status" value="1"/>
</dbReference>
<dbReference type="Pfam" id="PF01066">
    <property type="entry name" value="CDP-OH_P_transf"/>
    <property type="match status" value="1"/>
</dbReference>
<reference evidence="19 20" key="1">
    <citation type="journal article" date="2013" name="Genome Announc.">
        <title>Genome sequences for three denitrifying bacterial strains isolated from a uranium- and nitrate-contaminated subsurface environment.</title>
        <authorList>
            <person name="Venkatramanan R."/>
            <person name="Prakash O."/>
            <person name="Woyke T."/>
            <person name="Chain P."/>
            <person name="Goodwin L.A."/>
            <person name="Watson D."/>
            <person name="Brooks S."/>
            <person name="Kostka J.E."/>
            <person name="Green S.J."/>
        </authorList>
    </citation>
    <scope>NUCLEOTIDE SEQUENCE [LARGE SCALE GENOMIC DNA]</scope>
    <source>
        <strain evidence="19 20">1NES1</strain>
    </source>
</reference>
<dbReference type="STRING" id="670307.HYPDE_23903"/>
<evidence type="ECO:0000256" key="16">
    <source>
        <dbReference type="SAM" id="MobiDB-lite"/>
    </source>
</evidence>
<feature type="transmembrane region" description="Helical" evidence="17">
    <location>
        <begin position="33"/>
        <end position="55"/>
    </location>
</feature>
<dbReference type="GO" id="GO:0003882">
    <property type="term" value="F:CDP-diacylglycerol-serine O-phosphatidyltransferase activity"/>
    <property type="evidence" value="ECO:0007669"/>
    <property type="project" value="UniProtKB-EC"/>
</dbReference>
<feature type="compositionally biased region" description="Low complexity" evidence="16">
    <location>
        <begin position="285"/>
        <end position="299"/>
    </location>
</feature>
<evidence type="ECO:0000256" key="7">
    <source>
        <dbReference type="ARBA" id="ARBA00022679"/>
    </source>
</evidence>
<name>N0B7F7_9HYPH</name>
<comment type="similarity">
    <text evidence="3 15">Belongs to the CDP-alcohol phosphatidyltransferase class-I family.</text>
</comment>
<dbReference type="InterPro" id="IPR043130">
    <property type="entry name" value="CDP-OH_PTrfase_TM_dom"/>
</dbReference>
<evidence type="ECO:0000256" key="6">
    <source>
        <dbReference type="ARBA" id="ARBA00022516"/>
    </source>
</evidence>
<proteinExistence type="inferred from homology"/>
<evidence type="ECO:0000313" key="19">
    <source>
        <dbReference type="EMBL" id="AGK56466.1"/>
    </source>
</evidence>
<evidence type="ECO:0000256" key="11">
    <source>
        <dbReference type="ARBA" id="ARBA00023136"/>
    </source>
</evidence>
<feature type="transmembrane region" description="Helical" evidence="17">
    <location>
        <begin position="125"/>
        <end position="146"/>
    </location>
</feature>
<dbReference type="GO" id="GO:0008654">
    <property type="term" value="P:phospholipid biosynthetic process"/>
    <property type="evidence" value="ECO:0007669"/>
    <property type="project" value="UniProtKB-KW"/>
</dbReference>
<keyword evidence="8 17" id="KW-0812">Transmembrane</keyword>
<keyword evidence="6" id="KW-0444">Lipid biosynthesis</keyword>
<gene>
    <name evidence="19" type="ORF">HYPDE_23903</name>
</gene>
<protein>
    <recommendedName>
        <fullName evidence="5">CDP-diacylglycerol--serine O-phosphatidyltransferase</fullName>
        <ecNumber evidence="4">2.7.8.8</ecNumber>
    </recommendedName>
    <alternativeName>
        <fullName evidence="14">Phosphatidylserine synthase</fullName>
    </alternativeName>
</protein>
<dbReference type="NCBIfam" id="TIGR00473">
    <property type="entry name" value="pssA"/>
    <property type="match status" value="1"/>
</dbReference>
<dbReference type="PANTHER" id="PTHR14269">
    <property type="entry name" value="CDP-DIACYLGLYCEROL--GLYCEROL-3-PHOSPHATE 3-PHOSPHATIDYLTRANSFERASE-RELATED"/>
    <property type="match status" value="1"/>
</dbReference>
<keyword evidence="9 17" id="KW-1133">Transmembrane helix</keyword>
<dbReference type="KEGG" id="hdt:HYPDE_23903"/>
<feature type="transmembrane region" description="Helical" evidence="17">
    <location>
        <begin position="100"/>
        <end position="119"/>
    </location>
</feature>
<dbReference type="eggNOG" id="COG1183">
    <property type="taxonomic scope" value="Bacteria"/>
</dbReference>
<feature type="region of interest" description="Disordered" evidence="16">
    <location>
        <begin position="285"/>
        <end position="321"/>
    </location>
</feature>
<dbReference type="AlphaFoldDB" id="N0B7F7"/>
<dbReference type="InterPro" id="IPR004533">
    <property type="entry name" value="CDP-diaglyc--ser_O-PTrfase"/>
</dbReference>
<evidence type="ECO:0000256" key="9">
    <source>
        <dbReference type="ARBA" id="ARBA00022989"/>
    </source>
</evidence>